<dbReference type="AlphaFoldDB" id="A0A251VB82"/>
<evidence type="ECO:0000313" key="2">
    <source>
        <dbReference type="EMBL" id="OTG32473.1"/>
    </source>
</evidence>
<evidence type="ECO:0000256" key="1">
    <source>
        <dbReference type="SAM" id="MobiDB-lite"/>
    </source>
</evidence>
<name>A0A251VB82_HELAN</name>
<feature type="region of interest" description="Disordered" evidence="1">
    <location>
        <begin position="75"/>
        <end position="97"/>
    </location>
</feature>
<reference evidence="3" key="1">
    <citation type="journal article" date="2017" name="Nature">
        <title>The sunflower genome provides insights into oil metabolism, flowering and Asterid evolution.</title>
        <authorList>
            <person name="Badouin H."/>
            <person name="Gouzy J."/>
            <person name="Grassa C.J."/>
            <person name="Murat F."/>
            <person name="Staton S.E."/>
            <person name="Cottret L."/>
            <person name="Lelandais-Briere C."/>
            <person name="Owens G.L."/>
            <person name="Carrere S."/>
            <person name="Mayjonade B."/>
            <person name="Legrand L."/>
            <person name="Gill N."/>
            <person name="Kane N.C."/>
            <person name="Bowers J.E."/>
            <person name="Hubner S."/>
            <person name="Bellec A."/>
            <person name="Berard A."/>
            <person name="Berges H."/>
            <person name="Blanchet N."/>
            <person name="Boniface M.C."/>
            <person name="Brunel D."/>
            <person name="Catrice O."/>
            <person name="Chaidir N."/>
            <person name="Claudel C."/>
            <person name="Donnadieu C."/>
            <person name="Faraut T."/>
            <person name="Fievet G."/>
            <person name="Helmstetter N."/>
            <person name="King M."/>
            <person name="Knapp S.J."/>
            <person name="Lai Z."/>
            <person name="Le Paslier M.C."/>
            <person name="Lippi Y."/>
            <person name="Lorenzon L."/>
            <person name="Mandel J.R."/>
            <person name="Marage G."/>
            <person name="Marchand G."/>
            <person name="Marquand E."/>
            <person name="Bret-Mestries E."/>
            <person name="Morien E."/>
            <person name="Nambeesan S."/>
            <person name="Nguyen T."/>
            <person name="Pegot-Espagnet P."/>
            <person name="Pouilly N."/>
            <person name="Raftis F."/>
            <person name="Sallet E."/>
            <person name="Schiex T."/>
            <person name="Thomas J."/>
            <person name="Vandecasteele C."/>
            <person name="Vares D."/>
            <person name="Vear F."/>
            <person name="Vautrin S."/>
            <person name="Crespi M."/>
            <person name="Mangin B."/>
            <person name="Burke J.M."/>
            <person name="Salse J."/>
            <person name="Munos S."/>
            <person name="Vincourt P."/>
            <person name="Rieseberg L.H."/>
            <person name="Langlade N.B."/>
        </authorList>
    </citation>
    <scope>NUCLEOTIDE SEQUENCE [LARGE SCALE GENOMIC DNA]</scope>
    <source>
        <strain evidence="3">cv. SF193</strain>
    </source>
</reference>
<accession>A0A251VB82</accession>
<dbReference type="EMBL" id="CM007892">
    <property type="protein sequence ID" value="OTG32473.1"/>
    <property type="molecule type" value="Genomic_DNA"/>
</dbReference>
<protein>
    <submittedName>
        <fullName evidence="2">Uncharacterized protein</fullName>
    </submittedName>
</protein>
<feature type="region of interest" description="Disordered" evidence="1">
    <location>
        <begin position="1"/>
        <end position="43"/>
    </location>
</feature>
<feature type="compositionally biased region" description="Basic and acidic residues" evidence="1">
    <location>
        <begin position="29"/>
        <end position="40"/>
    </location>
</feature>
<dbReference type="InParanoid" id="A0A251VB82"/>
<dbReference type="Proteomes" id="UP000215914">
    <property type="component" value="Chromosome 3"/>
</dbReference>
<gene>
    <name evidence="2" type="ORF">HannXRQ_Chr03g0087101</name>
</gene>
<dbReference type="OrthoDB" id="1787948at2759"/>
<proteinExistence type="predicted"/>
<feature type="compositionally biased region" description="Low complexity" evidence="1">
    <location>
        <begin position="80"/>
        <end position="97"/>
    </location>
</feature>
<evidence type="ECO:0000313" key="3">
    <source>
        <dbReference type="Proteomes" id="UP000215914"/>
    </source>
</evidence>
<keyword evidence="3" id="KW-1185">Reference proteome</keyword>
<organism evidence="2 3">
    <name type="scientific">Helianthus annuus</name>
    <name type="common">Common sunflower</name>
    <dbReference type="NCBI Taxonomy" id="4232"/>
    <lineage>
        <taxon>Eukaryota</taxon>
        <taxon>Viridiplantae</taxon>
        <taxon>Streptophyta</taxon>
        <taxon>Embryophyta</taxon>
        <taxon>Tracheophyta</taxon>
        <taxon>Spermatophyta</taxon>
        <taxon>Magnoliopsida</taxon>
        <taxon>eudicotyledons</taxon>
        <taxon>Gunneridae</taxon>
        <taxon>Pentapetalae</taxon>
        <taxon>asterids</taxon>
        <taxon>campanulids</taxon>
        <taxon>Asterales</taxon>
        <taxon>Asteraceae</taxon>
        <taxon>Asteroideae</taxon>
        <taxon>Heliantheae alliance</taxon>
        <taxon>Heliantheae</taxon>
        <taxon>Helianthus</taxon>
    </lineage>
</organism>
<sequence>MVRTRKRFYGEEVSQSSSNSQHMKRRRLQKDTSFHISDGKRQKKSKERSFFTFDKTRGPYPIECENWGQMNRIFGGCTPSTSTGRSSQSRSTSSISSGHLNKLKLRDALAELAHSGLLDLDDIERVEQYVTKCKTSLHVFIGGSQEYRASVVRKYLENDSQVPNSV</sequence>